<organism evidence="3 4">
    <name type="scientific">Methanolobus vulcani</name>
    <dbReference type="NCBI Taxonomy" id="38026"/>
    <lineage>
        <taxon>Archaea</taxon>
        <taxon>Methanobacteriati</taxon>
        <taxon>Methanobacteriota</taxon>
        <taxon>Stenosarchaea group</taxon>
        <taxon>Methanomicrobia</taxon>
        <taxon>Methanosarcinales</taxon>
        <taxon>Methanosarcinaceae</taxon>
        <taxon>Methanolobus</taxon>
    </lineage>
</organism>
<keyword evidence="1" id="KW-0812">Transmembrane</keyword>
<accession>A0A7Z8P359</accession>
<name>A0A7Z8P359_9EURY</name>
<evidence type="ECO:0000313" key="3">
    <source>
        <dbReference type="EMBL" id="TQD27049.1"/>
    </source>
</evidence>
<dbReference type="InterPro" id="IPR043738">
    <property type="entry name" value="DUF5683"/>
</dbReference>
<dbReference type="EMBL" id="VIAQ01000010">
    <property type="protein sequence ID" value="TQD27049.1"/>
    <property type="molecule type" value="Genomic_DNA"/>
</dbReference>
<reference evidence="3 4" key="1">
    <citation type="submission" date="2019-06" db="EMBL/GenBank/DDBJ databases">
        <title>Draft genome sequence of Methanolobus vulcani B1d.</title>
        <authorList>
            <person name="Creighbaum A.J."/>
            <person name="Ticak T."/>
            <person name="Hariraju D."/>
            <person name="Arivett B.A."/>
            <person name="Ferguson D.J.Jr."/>
        </authorList>
    </citation>
    <scope>NUCLEOTIDE SEQUENCE [LARGE SCALE GENOMIC DNA]</scope>
    <source>
        <strain evidence="3 4">B1d</strain>
    </source>
</reference>
<dbReference type="Proteomes" id="UP000319335">
    <property type="component" value="Unassembled WGS sequence"/>
</dbReference>
<protein>
    <recommendedName>
        <fullName evidence="2">DUF5683 domain-containing protein</fullName>
    </recommendedName>
</protein>
<keyword evidence="1" id="KW-1133">Transmembrane helix</keyword>
<keyword evidence="4" id="KW-1185">Reference proteome</keyword>
<comment type="caution">
    <text evidence="3">The sequence shown here is derived from an EMBL/GenBank/DDBJ whole genome shotgun (WGS) entry which is preliminary data.</text>
</comment>
<sequence length="90" mass="10603">MATAVHEFKPQAWRAGLYSAIFPGLGQMYNGDFGRGSFYFVLAFILIITFYLVVPFFIFIVFWMYNIYQAYSYARNFGKDFNNNEQECED</sequence>
<keyword evidence="1" id="KW-0472">Membrane</keyword>
<dbReference type="AlphaFoldDB" id="A0A7Z8P359"/>
<feature type="domain" description="DUF5683" evidence="2">
    <location>
        <begin position="10"/>
        <end position="81"/>
    </location>
</feature>
<evidence type="ECO:0000256" key="1">
    <source>
        <dbReference type="SAM" id="Phobius"/>
    </source>
</evidence>
<gene>
    <name evidence="3" type="ORF">FKV42_03770</name>
</gene>
<dbReference type="Pfam" id="PF18935">
    <property type="entry name" value="DUF5683"/>
    <property type="match status" value="1"/>
</dbReference>
<evidence type="ECO:0000259" key="2">
    <source>
        <dbReference type="Pfam" id="PF18935"/>
    </source>
</evidence>
<feature type="transmembrane region" description="Helical" evidence="1">
    <location>
        <begin position="38"/>
        <end position="65"/>
    </location>
</feature>
<dbReference type="OrthoDB" id="64860at2157"/>
<evidence type="ECO:0000313" key="4">
    <source>
        <dbReference type="Proteomes" id="UP000319335"/>
    </source>
</evidence>
<proteinExistence type="predicted"/>